<dbReference type="PANTHER" id="PTHR46345:SF5">
    <property type="entry name" value="INVERTED FORMIN-2"/>
    <property type="match status" value="1"/>
</dbReference>
<keyword evidence="1" id="KW-0175">Coiled coil</keyword>
<feature type="compositionally biased region" description="Basic and acidic residues" evidence="2">
    <location>
        <begin position="882"/>
        <end position="892"/>
    </location>
</feature>
<dbReference type="PROSITE" id="PS51232">
    <property type="entry name" value="GBD_FH3"/>
    <property type="match status" value="1"/>
</dbReference>
<reference evidence="5" key="1">
    <citation type="submission" date="2025-08" db="UniProtKB">
        <authorList>
            <consortium name="Ensembl"/>
        </authorList>
    </citation>
    <scope>IDENTIFICATION</scope>
</reference>
<feature type="domain" description="FH2" evidence="4">
    <location>
        <begin position="499"/>
        <end position="880"/>
    </location>
</feature>
<keyword evidence="6" id="KW-1185">Reference proteome</keyword>
<feature type="compositionally biased region" description="Pro residues" evidence="2">
    <location>
        <begin position="440"/>
        <end position="478"/>
    </location>
</feature>
<evidence type="ECO:0000259" key="4">
    <source>
        <dbReference type="PROSITE" id="PS51444"/>
    </source>
</evidence>
<dbReference type="PANTHER" id="PTHR46345">
    <property type="entry name" value="INVERTED FORMIN-2"/>
    <property type="match status" value="1"/>
</dbReference>
<dbReference type="PROSITE" id="PS51444">
    <property type="entry name" value="FH2"/>
    <property type="match status" value="1"/>
</dbReference>
<dbReference type="SMART" id="SM01140">
    <property type="entry name" value="Drf_GBD"/>
    <property type="match status" value="1"/>
</dbReference>
<protein>
    <recommendedName>
        <fullName evidence="7">Inverted formin-2</fullName>
    </recommendedName>
</protein>
<reference evidence="5" key="2">
    <citation type="submission" date="2025-09" db="UniProtKB">
        <authorList>
            <consortium name="Ensembl"/>
        </authorList>
    </citation>
    <scope>IDENTIFICATION</scope>
</reference>
<organism evidence="5 6">
    <name type="scientific">Oncorhynchus tshawytscha</name>
    <name type="common">Chinook salmon</name>
    <name type="synonym">Salmo tshawytscha</name>
    <dbReference type="NCBI Taxonomy" id="74940"/>
    <lineage>
        <taxon>Eukaryota</taxon>
        <taxon>Metazoa</taxon>
        <taxon>Chordata</taxon>
        <taxon>Craniata</taxon>
        <taxon>Vertebrata</taxon>
        <taxon>Euteleostomi</taxon>
        <taxon>Actinopterygii</taxon>
        <taxon>Neopterygii</taxon>
        <taxon>Teleostei</taxon>
        <taxon>Protacanthopterygii</taxon>
        <taxon>Salmoniformes</taxon>
        <taxon>Salmonidae</taxon>
        <taxon>Salmoninae</taxon>
        <taxon>Oncorhynchus</taxon>
    </lineage>
</organism>
<evidence type="ECO:0000313" key="5">
    <source>
        <dbReference type="Ensembl" id="ENSOTSP00005031925.2"/>
    </source>
</evidence>
<dbReference type="GO" id="GO:0031267">
    <property type="term" value="F:small GTPase binding"/>
    <property type="evidence" value="ECO:0007669"/>
    <property type="project" value="InterPro"/>
</dbReference>
<dbReference type="Proteomes" id="UP000694402">
    <property type="component" value="Unassembled WGS sequence"/>
</dbReference>
<evidence type="ECO:0000256" key="2">
    <source>
        <dbReference type="SAM" id="MobiDB-lite"/>
    </source>
</evidence>
<dbReference type="SMART" id="SM01139">
    <property type="entry name" value="Drf_FH3"/>
    <property type="match status" value="1"/>
</dbReference>
<dbReference type="Pfam" id="PF06367">
    <property type="entry name" value="Drf_FH3"/>
    <property type="match status" value="1"/>
</dbReference>
<dbReference type="Pfam" id="PF06371">
    <property type="entry name" value="Drf_GBD"/>
    <property type="match status" value="1"/>
</dbReference>
<evidence type="ECO:0000313" key="6">
    <source>
        <dbReference type="Proteomes" id="UP000694402"/>
    </source>
</evidence>
<evidence type="ECO:0000256" key="1">
    <source>
        <dbReference type="SAM" id="Coils"/>
    </source>
</evidence>
<dbReference type="PRINTS" id="PR01217">
    <property type="entry name" value="PRICHEXTENSN"/>
</dbReference>
<dbReference type="InterPro" id="IPR015425">
    <property type="entry name" value="FH2_Formin"/>
</dbReference>
<dbReference type="InterPro" id="IPR010473">
    <property type="entry name" value="GTPase-bd"/>
</dbReference>
<dbReference type="AlphaFoldDB" id="A0A8C8FAF4"/>
<dbReference type="Gene3D" id="1.10.238.150">
    <property type="entry name" value="Formin, FH3 diaphanous domain"/>
    <property type="match status" value="1"/>
</dbReference>
<evidence type="ECO:0000259" key="3">
    <source>
        <dbReference type="PROSITE" id="PS51232"/>
    </source>
</evidence>
<dbReference type="SUPFAM" id="SSF48371">
    <property type="entry name" value="ARM repeat"/>
    <property type="match status" value="1"/>
</dbReference>
<dbReference type="InterPro" id="IPR010472">
    <property type="entry name" value="FH3_dom"/>
</dbReference>
<dbReference type="GO" id="GO:0003779">
    <property type="term" value="F:actin binding"/>
    <property type="evidence" value="ECO:0007669"/>
    <property type="project" value="InterPro"/>
</dbReference>
<dbReference type="Gene3D" id="1.25.10.10">
    <property type="entry name" value="Leucine-rich Repeat Variant"/>
    <property type="match status" value="1"/>
</dbReference>
<sequence>MSVKTDGKRKWAVVRGHLGSSQDSDTQLEANLESADPELCILMLQVPSVVNYSGLKRRLEGSEESWMVQFLELSGLDLLLEALDRLSGRGCSRITDALLQLTCVSCVRAVMNSSAGIHFIVENEGYIRKLSQALDTSNTMVKKQVFELLAALSMFSSDGYRLALDALDHYKGVKTQLYRFSVIMNELQATDNMPYMVTLLSVINAIIFGTDDLQQRDKIRKEFIGLQLLDILPKYRDEEDEDLIIQCEVFEEAMSEDEEELLRVYGGIDMSSHQEVFITLFNKVSSSPSSRQLLSILQALLLLGPERADIWQALEAITNRAILLDQDCESSPHMDSCEMIMQRLVFSKRRTAGVDAVDGLPPKKIDKAVQTDMVDDDQERLTKCSTKVSSPPPFLYPNLMGPGPLQCPPPPPPPPTPPLQHIGGRVPPPPTPLPGMQVPPGCPPPPPPPPGMGSGGPPPPPPLPGMPGLPPPPPPPPGIGGIVVAQSSQSLGCASAAASKAGRCPTLRMKKLNWQKLRAVTGEWKTLKVSPLEPNYSSIEQLFCLPVTEHKDKGAAAPVKKEPKEISFIDAKKNLNLNIFLKQFKCSHDEFLVLIQSGDRSKFDVEVLKQLIKLLPEKHEIDNLKSFLGEKLKLANVDRFYISLLAVPCYQLRIDCMLLCEETTSVLDMLKPKAEVVESACQCLRMSTLMPSFCRLILDVGNFLNYGSHTGNAEGFKISSLLKLTETKANKSRITLLHHILEETELNHPELLNLPDDIEICEKAAGYKTLVIQTIAEASALVKRLKEAAKKVTNSVDDVKEQFEKVIEACLNLEKRFTEIVRKKGDLALYLCEDANQLSLEELFGTIKTFRGLFIKALKENQSRKEQAVKAEKRKKQLEEEESKRQKGENGKIIRKGPPPQDDGCIIDHLLNDIRKGFHLRKTRSRCEMDSPLSCEMNRDTGQPGKDKTTLTLSCLQKTSLVGGTDMTACYTKEKGLGLSEGAGRLRNKGRSCAIVNTVFYAF</sequence>
<dbReference type="GeneTree" id="ENSGT00940000155691"/>
<accession>A0A8C8FAF4</accession>
<dbReference type="GO" id="GO:0030036">
    <property type="term" value="P:actin cytoskeleton organization"/>
    <property type="evidence" value="ECO:0007669"/>
    <property type="project" value="InterPro"/>
</dbReference>
<gene>
    <name evidence="5" type="primary">INF2</name>
</gene>
<feature type="coiled-coil region" evidence="1">
    <location>
        <begin position="775"/>
        <end position="816"/>
    </location>
</feature>
<dbReference type="Ensembl" id="ENSOTST00005034573.2">
    <property type="protein sequence ID" value="ENSOTSP00005031925.2"/>
    <property type="gene ID" value="ENSOTSG00005015013.2"/>
</dbReference>
<dbReference type="InterPro" id="IPR042201">
    <property type="entry name" value="FH2_Formin_sf"/>
</dbReference>
<dbReference type="SMART" id="SM00498">
    <property type="entry name" value="FH2"/>
    <property type="match status" value="1"/>
</dbReference>
<feature type="compositionally biased region" description="Pro residues" evidence="2">
    <location>
        <begin position="405"/>
        <end position="418"/>
    </location>
</feature>
<proteinExistence type="predicted"/>
<dbReference type="SUPFAM" id="SSF101447">
    <property type="entry name" value="Formin homology 2 domain (FH2 domain)"/>
    <property type="match status" value="1"/>
</dbReference>
<dbReference type="InterPro" id="IPR016024">
    <property type="entry name" value="ARM-type_fold"/>
</dbReference>
<dbReference type="InterPro" id="IPR011989">
    <property type="entry name" value="ARM-like"/>
</dbReference>
<feature type="region of interest" description="Disordered" evidence="2">
    <location>
        <begin position="372"/>
        <end position="483"/>
    </location>
</feature>
<feature type="domain" description="GBD/FH3" evidence="3">
    <location>
        <begin position="1"/>
        <end position="335"/>
    </location>
</feature>
<dbReference type="InterPro" id="IPR014768">
    <property type="entry name" value="GBD/FH3_dom"/>
</dbReference>
<feature type="region of interest" description="Disordered" evidence="2">
    <location>
        <begin position="865"/>
        <end position="901"/>
    </location>
</feature>
<dbReference type="Gene3D" id="1.20.58.2220">
    <property type="entry name" value="Formin, FH2 domain"/>
    <property type="match status" value="1"/>
</dbReference>
<evidence type="ECO:0008006" key="7">
    <source>
        <dbReference type="Google" id="ProtNLM"/>
    </source>
</evidence>
<name>A0A8C8FAF4_ONCTS</name>
<dbReference type="Pfam" id="PF02181">
    <property type="entry name" value="FH2"/>
    <property type="match status" value="1"/>
</dbReference>